<dbReference type="OrthoDB" id="9804439at2"/>
<dbReference type="AlphaFoldDB" id="A0A4R0IW40"/>
<protein>
    <submittedName>
        <fullName evidence="9">Sugar ABC transporter permease</fullName>
    </submittedName>
</protein>
<feature type="transmembrane region" description="Helical" evidence="7">
    <location>
        <begin position="33"/>
        <end position="59"/>
    </location>
</feature>
<dbReference type="InterPro" id="IPR051393">
    <property type="entry name" value="ABC_transporter_permease"/>
</dbReference>
<dbReference type="PANTHER" id="PTHR30193:SF41">
    <property type="entry name" value="DIACETYLCHITOBIOSE UPTAKE SYSTEM PERMEASE PROTEIN NGCF"/>
    <property type="match status" value="1"/>
</dbReference>
<dbReference type="GO" id="GO:0055085">
    <property type="term" value="P:transmembrane transport"/>
    <property type="evidence" value="ECO:0007669"/>
    <property type="project" value="InterPro"/>
</dbReference>
<evidence type="ECO:0000256" key="3">
    <source>
        <dbReference type="ARBA" id="ARBA00022475"/>
    </source>
</evidence>
<dbReference type="GO" id="GO:0005886">
    <property type="term" value="C:plasma membrane"/>
    <property type="evidence" value="ECO:0007669"/>
    <property type="project" value="UniProtKB-SubCell"/>
</dbReference>
<reference evidence="9 10" key="1">
    <citation type="submission" date="2019-02" db="EMBL/GenBank/DDBJ databases">
        <title>Kribbella capetownensis sp. nov. and Kribbella speibonae sp. nov., isolated from soil.</title>
        <authorList>
            <person name="Curtis S.M."/>
            <person name="Norton I."/>
            <person name="Everest G.J."/>
            <person name="Meyers P.R."/>
        </authorList>
    </citation>
    <scope>NUCLEOTIDE SEQUENCE [LARGE SCALE GENOMIC DNA]</scope>
    <source>
        <strain evidence="9 10">YM53</strain>
    </source>
</reference>
<keyword evidence="3" id="KW-1003">Cell membrane</keyword>
<comment type="caution">
    <text evidence="9">The sequence shown here is derived from an EMBL/GenBank/DDBJ whole genome shotgun (WGS) entry which is preliminary data.</text>
</comment>
<dbReference type="Pfam" id="PF00528">
    <property type="entry name" value="BPD_transp_1"/>
    <property type="match status" value="1"/>
</dbReference>
<keyword evidence="4 7" id="KW-0812">Transmembrane</keyword>
<dbReference type="PROSITE" id="PS50928">
    <property type="entry name" value="ABC_TM1"/>
    <property type="match status" value="1"/>
</dbReference>
<feature type="transmembrane region" description="Helical" evidence="7">
    <location>
        <begin position="282"/>
        <end position="303"/>
    </location>
</feature>
<feature type="transmembrane region" description="Helical" evidence="7">
    <location>
        <begin position="176"/>
        <end position="200"/>
    </location>
</feature>
<comment type="similarity">
    <text evidence="7">Belongs to the binding-protein-dependent transport system permease family.</text>
</comment>
<proteinExistence type="inferred from homology"/>
<dbReference type="Proteomes" id="UP000293342">
    <property type="component" value="Unassembled WGS sequence"/>
</dbReference>
<comment type="subcellular location">
    <subcellularLocation>
        <location evidence="1 7">Cell membrane</location>
        <topology evidence="1 7">Multi-pass membrane protein</topology>
    </subcellularLocation>
</comment>
<name>A0A4R0IW40_9ACTN</name>
<evidence type="ECO:0000256" key="6">
    <source>
        <dbReference type="ARBA" id="ARBA00023136"/>
    </source>
</evidence>
<evidence type="ECO:0000256" key="2">
    <source>
        <dbReference type="ARBA" id="ARBA00022448"/>
    </source>
</evidence>
<dbReference type="RefSeq" id="WP_131519030.1">
    <property type="nucleotide sequence ID" value="NZ_SJKD01000015.1"/>
</dbReference>
<keyword evidence="6 7" id="KW-0472">Membrane</keyword>
<dbReference type="InterPro" id="IPR035906">
    <property type="entry name" value="MetI-like_sf"/>
</dbReference>
<sequence length="313" mass="33665">MTTQTLERPAGGGVDRLPARRRRGGVERAKARAGWLLLSPALVHSVIFVALPGLMAVYLSLTNARVAGRGKWIGLGNYVELFGDAQFRDAVLRTLLYTVAVVPVAMALSLAVAIALNQKIPGRALFRTLFYVPVVTSTVAVASVWLWIYNPAAGLGNQVLSFFGMARSGWLTDPDVALPALMVVGVWQGLGAKMIIYLAALQSISKDLIEAATLDGASRWQAFRHVTWPGIAPVHFFVLVTSIAGSFQVFDLIYVTTGGGPAHATNVLTFDIFTNAFERLHIGYASAETVIMLVFVGILIGLGRLSVRNREGS</sequence>
<feature type="transmembrane region" description="Helical" evidence="7">
    <location>
        <begin position="228"/>
        <end position="250"/>
    </location>
</feature>
<evidence type="ECO:0000256" key="4">
    <source>
        <dbReference type="ARBA" id="ARBA00022692"/>
    </source>
</evidence>
<organism evidence="9 10">
    <name type="scientific">Kribbella capetownensis</name>
    <dbReference type="NCBI Taxonomy" id="1572659"/>
    <lineage>
        <taxon>Bacteria</taxon>
        <taxon>Bacillati</taxon>
        <taxon>Actinomycetota</taxon>
        <taxon>Actinomycetes</taxon>
        <taxon>Propionibacteriales</taxon>
        <taxon>Kribbellaceae</taxon>
        <taxon>Kribbella</taxon>
    </lineage>
</organism>
<evidence type="ECO:0000256" key="5">
    <source>
        <dbReference type="ARBA" id="ARBA00022989"/>
    </source>
</evidence>
<dbReference type="SUPFAM" id="SSF161098">
    <property type="entry name" value="MetI-like"/>
    <property type="match status" value="1"/>
</dbReference>
<feature type="transmembrane region" description="Helical" evidence="7">
    <location>
        <begin position="128"/>
        <end position="148"/>
    </location>
</feature>
<dbReference type="InterPro" id="IPR000515">
    <property type="entry name" value="MetI-like"/>
</dbReference>
<accession>A0A4R0IW40</accession>
<keyword evidence="5 7" id="KW-1133">Transmembrane helix</keyword>
<keyword evidence="10" id="KW-1185">Reference proteome</keyword>
<dbReference type="Gene3D" id="1.10.3720.10">
    <property type="entry name" value="MetI-like"/>
    <property type="match status" value="1"/>
</dbReference>
<evidence type="ECO:0000313" key="10">
    <source>
        <dbReference type="Proteomes" id="UP000293342"/>
    </source>
</evidence>
<gene>
    <name evidence="9" type="ORF">E0H75_40480</name>
</gene>
<dbReference type="EMBL" id="SJKD01000015">
    <property type="protein sequence ID" value="TCC37427.1"/>
    <property type="molecule type" value="Genomic_DNA"/>
</dbReference>
<feature type="transmembrane region" description="Helical" evidence="7">
    <location>
        <begin position="95"/>
        <end position="116"/>
    </location>
</feature>
<evidence type="ECO:0000313" key="9">
    <source>
        <dbReference type="EMBL" id="TCC37427.1"/>
    </source>
</evidence>
<evidence type="ECO:0000256" key="1">
    <source>
        <dbReference type="ARBA" id="ARBA00004651"/>
    </source>
</evidence>
<evidence type="ECO:0000259" key="8">
    <source>
        <dbReference type="PROSITE" id="PS50928"/>
    </source>
</evidence>
<dbReference type="PANTHER" id="PTHR30193">
    <property type="entry name" value="ABC TRANSPORTER PERMEASE PROTEIN"/>
    <property type="match status" value="1"/>
</dbReference>
<feature type="domain" description="ABC transmembrane type-1" evidence="8">
    <location>
        <begin position="91"/>
        <end position="303"/>
    </location>
</feature>
<dbReference type="CDD" id="cd06261">
    <property type="entry name" value="TM_PBP2"/>
    <property type="match status" value="1"/>
</dbReference>
<keyword evidence="2 7" id="KW-0813">Transport</keyword>
<evidence type="ECO:0000256" key="7">
    <source>
        <dbReference type="RuleBase" id="RU363032"/>
    </source>
</evidence>